<dbReference type="AlphaFoldDB" id="A0A0R2KRI3"/>
<keyword evidence="7 9" id="KW-0808">Transferase</keyword>
<proteinExistence type="inferred from homology"/>
<dbReference type="RefSeq" id="WP_056985341.1">
    <property type="nucleotide sequence ID" value="NZ_JQBQ01000012.1"/>
</dbReference>
<dbReference type="Pfam" id="PF17767">
    <property type="entry name" value="NAPRTase_N"/>
    <property type="match status" value="1"/>
</dbReference>
<dbReference type="FunFam" id="3.20.20.70:FF:000076">
    <property type="entry name" value="Nicotinate phosphoribosyltransferase"/>
    <property type="match status" value="1"/>
</dbReference>
<comment type="function">
    <text evidence="9">Catalyzes the first step in the biosynthesis of NAD from nicotinic acid, the ATP-dependent synthesis of beta-nicotinate D-ribonucleotide from nicotinate and 5-phospho-D-ribose 1-phosphate.</text>
</comment>
<comment type="similarity">
    <text evidence="2 9">Belongs to the NAPRTase family.</text>
</comment>
<dbReference type="InterPro" id="IPR040727">
    <property type="entry name" value="NAPRTase_N"/>
</dbReference>
<comment type="PTM">
    <text evidence="9">Transiently phosphorylated on a His residue during the reaction cycle. Phosphorylation strongly increases the affinity for substrates and increases the rate of nicotinate D-ribonucleotide production. Dephosphorylation regenerates the low-affinity form of the enzyme, leading to product release.</text>
</comment>
<dbReference type="CDD" id="cd01570">
    <property type="entry name" value="NAPRTase_A"/>
    <property type="match status" value="1"/>
</dbReference>
<keyword evidence="4" id="KW-0597">Phosphoprotein</keyword>
<dbReference type="Pfam" id="PF04095">
    <property type="entry name" value="NAPRTase"/>
    <property type="match status" value="1"/>
</dbReference>
<dbReference type="Gene3D" id="3.20.140.10">
    <property type="entry name" value="nicotinate phosphoribosyltransferase"/>
    <property type="match status" value="1"/>
</dbReference>
<evidence type="ECO:0000256" key="3">
    <source>
        <dbReference type="ARBA" id="ARBA00013236"/>
    </source>
</evidence>
<gene>
    <name evidence="13" type="ORF">IV44_GL000217</name>
</gene>
<dbReference type="NCBIfam" id="NF006695">
    <property type="entry name" value="PRK09243.1-2"/>
    <property type="match status" value="1"/>
</dbReference>
<dbReference type="GO" id="GO:0047280">
    <property type="term" value="F:nicotinamide phosphoribosyltransferase activity"/>
    <property type="evidence" value="ECO:0007669"/>
    <property type="project" value="UniProtKB-ARBA"/>
</dbReference>
<feature type="domain" description="Nicotinate phosphoribosyltransferase N-terminal" evidence="11">
    <location>
        <begin position="5"/>
        <end position="129"/>
    </location>
</feature>
<dbReference type="GO" id="GO:0005829">
    <property type="term" value="C:cytosol"/>
    <property type="evidence" value="ECO:0007669"/>
    <property type="project" value="TreeGrafter"/>
</dbReference>
<dbReference type="NCBIfam" id="TIGR01513">
    <property type="entry name" value="NAPRTase_put"/>
    <property type="match status" value="1"/>
</dbReference>
<dbReference type="InterPro" id="IPR006405">
    <property type="entry name" value="Nic_PRibTrfase_pncB"/>
</dbReference>
<comment type="pathway">
    <text evidence="1 9">Cofactor biosynthesis; NAD(+) biosynthesis; nicotinate D-ribonucleotide from nicotinate: step 1/1.</text>
</comment>
<sequence>MYHELLTDMYEFSMANGYFQTLPHNKQARFDVFYRNVPDHGSFVVSAGLMQALDEIKHWHFTADDIAYLRSLKHFSADFLDYLEHAKNQCTVKAIPEGTPVMPQEPILSISGPLMEVQLLETLVLNIINHQSLIATKAWQITNAADGRAVMEFGARRAQGPDAATYGARAAIIGGCSSTSNVLAAKLFHVPAAGTMAHAWIESFPDELTAFRAWAKIYPDTAALLVDTYDVVNSGVPNAIKVFKELRAAGHEPVGIRIDSGDITQLAKKARKMLDDAGFPNAKITASNALDAHIVKALLEDGAPLDNFGIGERLITSSSSPVLSGVYKMSELENNGKWKPKIKISNSREKTTLPGNKQVYRLYKKNEPNKAFADVIALNDEQIGDTISAVNADVYATCDKVELKDFVAKPLLSEILTPDHEKDIETDTFAIQKFAHQKIAELPTATKRLVNPDRYPVFLTKNLADLQQKLISEYRNI</sequence>
<accession>A0A0R2KRI3</accession>
<dbReference type="PIRSF" id="PIRSF000484">
    <property type="entry name" value="NAPRT"/>
    <property type="match status" value="1"/>
</dbReference>
<dbReference type="Pfam" id="PF17956">
    <property type="entry name" value="NAPRTase_C"/>
    <property type="match status" value="1"/>
</dbReference>
<dbReference type="InterPro" id="IPR041525">
    <property type="entry name" value="N/Namide_PRibTrfase"/>
</dbReference>
<evidence type="ECO:0000256" key="6">
    <source>
        <dbReference type="ARBA" id="ARBA00022642"/>
    </source>
</evidence>
<evidence type="ECO:0000256" key="1">
    <source>
        <dbReference type="ARBA" id="ARBA00004952"/>
    </source>
</evidence>
<keyword evidence="6 9" id="KW-0662">Pyridine nucleotide biosynthesis</keyword>
<comment type="caution">
    <text evidence="13">The sequence shown here is derived from an EMBL/GenBank/DDBJ whole genome shotgun (WGS) entry which is preliminary data.</text>
</comment>
<dbReference type="EC" id="6.3.4.21" evidence="3 9"/>
<keyword evidence="5 9" id="KW-0436">Ligase</keyword>
<evidence type="ECO:0000256" key="5">
    <source>
        <dbReference type="ARBA" id="ARBA00022598"/>
    </source>
</evidence>
<evidence type="ECO:0000256" key="7">
    <source>
        <dbReference type="ARBA" id="ARBA00022679"/>
    </source>
</evidence>
<evidence type="ECO:0000256" key="9">
    <source>
        <dbReference type="RuleBase" id="RU365100"/>
    </source>
</evidence>
<evidence type="ECO:0000313" key="14">
    <source>
        <dbReference type="Proteomes" id="UP000051529"/>
    </source>
</evidence>
<comment type="catalytic activity">
    <reaction evidence="8 9">
        <text>5-phospho-alpha-D-ribose 1-diphosphate + nicotinate + ATP + H2O = nicotinate beta-D-ribonucleotide + ADP + phosphate + diphosphate</text>
        <dbReference type="Rhea" id="RHEA:36163"/>
        <dbReference type="ChEBI" id="CHEBI:15377"/>
        <dbReference type="ChEBI" id="CHEBI:30616"/>
        <dbReference type="ChEBI" id="CHEBI:32544"/>
        <dbReference type="ChEBI" id="CHEBI:33019"/>
        <dbReference type="ChEBI" id="CHEBI:43474"/>
        <dbReference type="ChEBI" id="CHEBI:57502"/>
        <dbReference type="ChEBI" id="CHEBI:58017"/>
        <dbReference type="ChEBI" id="CHEBI:456216"/>
        <dbReference type="EC" id="6.3.4.21"/>
    </reaction>
</comment>
<feature type="domain" description="Nicotinate phosphoribosyltransferase C-terminal" evidence="12">
    <location>
        <begin position="356"/>
        <end position="466"/>
    </location>
</feature>
<dbReference type="SUPFAM" id="SSF51690">
    <property type="entry name" value="Nicotinate/Quinolinate PRTase C-terminal domain-like"/>
    <property type="match status" value="1"/>
</dbReference>
<dbReference type="GO" id="GO:0034355">
    <property type="term" value="P:NAD+ biosynthetic process via the salvage pathway"/>
    <property type="evidence" value="ECO:0007669"/>
    <property type="project" value="TreeGrafter"/>
</dbReference>
<evidence type="ECO:0000313" key="13">
    <source>
        <dbReference type="EMBL" id="KRN92249.1"/>
    </source>
</evidence>
<evidence type="ECO:0000256" key="2">
    <source>
        <dbReference type="ARBA" id="ARBA00010897"/>
    </source>
</evidence>
<evidence type="ECO:0000259" key="10">
    <source>
        <dbReference type="Pfam" id="PF04095"/>
    </source>
</evidence>
<dbReference type="UniPathway" id="UPA00253">
    <property type="reaction ID" value="UER00457"/>
</dbReference>
<dbReference type="NCBIfam" id="NF009131">
    <property type="entry name" value="PRK12484.1"/>
    <property type="match status" value="1"/>
</dbReference>
<evidence type="ECO:0000259" key="11">
    <source>
        <dbReference type="Pfam" id="PF17767"/>
    </source>
</evidence>
<dbReference type="InterPro" id="IPR007229">
    <property type="entry name" value="Nic_PRibTrfase-Fam"/>
</dbReference>
<protein>
    <recommendedName>
        <fullName evidence="3 9">Nicotinate phosphoribosyltransferase</fullName>
        <ecNumber evidence="3 9">6.3.4.21</ecNumber>
    </recommendedName>
</protein>
<dbReference type="InterPro" id="IPR013785">
    <property type="entry name" value="Aldolase_TIM"/>
</dbReference>
<dbReference type="InterPro" id="IPR036068">
    <property type="entry name" value="Nicotinate_pribotase-like_C"/>
</dbReference>
<feature type="domain" description="Nicotinate/nicotinamide phosphoribosyltransferase" evidence="10">
    <location>
        <begin position="150"/>
        <end position="353"/>
    </location>
</feature>
<organism evidence="13 14">
    <name type="scientific">Lactobacillus amylovorus subsp. animalium DSM 16698</name>
    <dbReference type="NCBI Taxonomy" id="695563"/>
    <lineage>
        <taxon>Bacteria</taxon>
        <taxon>Bacillati</taxon>
        <taxon>Bacillota</taxon>
        <taxon>Bacilli</taxon>
        <taxon>Lactobacillales</taxon>
        <taxon>Lactobacillaceae</taxon>
        <taxon>Lactobacillus</taxon>
        <taxon>Lactobacillus amylovorus subsp. animalium</taxon>
    </lineage>
</organism>
<evidence type="ECO:0000259" key="12">
    <source>
        <dbReference type="Pfam" id="PF17956"/>
    </source>
</evidence>
<dbReference type="PANTHER" id="PTHR11098">
    <property type="entry name" value="NICOTINATE PHOSPHORIBOSYLTRANSFERASE"/>
    <property type="match status" value="1"/>
</dbReference>
<name>A0A0R2KRI3_LACAM</name>
<dbReference type="EMBL" id="JQBQ01000012">
    <property type="protein sequence ID" value="KRN92249.1"/>
    <property type="molecule type" value="Genomic_DNA"/>
</dbReference>
<dbReference type="Gene3D" id="3.20.20.70">
    <property type="entry name" value="Aldolase class I"/>
    <property type="match status" value="1"/>
</dbReference>
<evidence type="ECO:0000256" key="8">
    <source>
        <dbReference type="ARBA" id="ARBA00048668"/>
    </source>
</evidence>
<dbReference type="PATRIC" id="fig|695563.3.peg.227"/>
<dbReference type="InterPro" id="IPR041619">
    <property type="entry name" value="NAPRTase_C"/>
</dbReference>
<dbReference type="GO" id="GO:0004516">
    <property type="term" value="F:nicotinate phosphoribosyltransferase activity"/>
    <property type="evidence" value="ECO:0007669"/>
    <property type="project" value="UniProtKB-UniRule"/>
</dbReference>
<dbReference type="SUPFAM" id="SSF54675">
    <property type="entry name" value="Nicotinate/Quinolinate PRTase N-terminal domain-like"/>
    <property type="match status" value="1"/>
</dbReference>
<reference evidence="13 14" key="1">
    <citation type="journal article" date="2015" name="Genome Announc.">
        <title>Expanding the biotechnology potential of lactobacilli through comparative genomics of 213 strains and associated genera.</title>
        <authorList>
            <person name="Sun Z."/>
            <person name="Harris H.M."/>
            <person name="McCann A."/>
            <person name="Guo C."/>
            <person name="Argimon S."/>
            <person name="Zhang W."/>
            <person name="Yang X."/>
            <person name="Jeffery I.B."/>
            <person name="Cooney J.C."/>
            <person name="Kagawa T.F."/>
            <person name="Liu W."/>
            <person name="Song Y."/>
            <person name="Salvetti E."/>
            <person name="Wrobel A."/>
            <person name="Rasinkangas P."/>
            <person name="Parkhill J."/>
            <person name="Rea M.C."/>
            <person name="O'Sullivan O."/>
            <person name="Ritari J."/>
            <person name="Douillard F.P."/>
            <person name="Paul Ross R."/>
            <person name="Yang R."/>
            <person name="Briner A.E."/>
            <person name="Felis G.E."/>
            <person name="de Vos W.M."/>
            <person name="Barrangou R."/>
            <person name="Klaenhammer T.R."/>
            <person name="Caufield P.W."/>
            <person name="Cui Y."/>
            <person name="Zhang H."/>
            <person name="O'Toole P.W."/>
        </authorList>
    </citation>
    <scope>NUCLEOTIDE SEQUENCE [LARGE SCALE GENOMIC DNA]</scope>
    <source>
        <strain evidence="13 14">DSM 16698</strain>
    </source>
</reference>
<keyword evidence="13" id="KW-0328">Glycosyltransferase</keyword>
<dbReference type="PANTHER" id="PTHR11098:SF1">
    <property type="entry name" value="NICOTINATE PHOSPHORIBOSYLTRANSFERASE"/>
    <property type="match status" value="1"/>
</dbReference>
<dbReference type="Proteomes" id="UP000051529">
    <property type="component" value="Unassembled WGS sequence"/>
</dbReference>
<evidence type="ECO:0000256" key="4">
    <source>
        <dbReference type="ARBA" id="ARBA00022553"/>
    </source>
</evidence>